<keyword evidence="2" id="KW-1185">Reference proteome</keyword>
<sequence length="301" mass="34130">MLRLNSDPHLMLFDPEIERTLWHAAQVRRRAELENTLRSQATRLASDNDSVFSFDSDFESRTSSSNTGTFTMGDVPRLMLKQLGGASIALENQPTRYSELNANFELKSGLINLLPKFHGLPGKILSKGKAKDWYHTLPNEVIADWTLFRKKTRATNKGVYEVARSESSVLAKSLVDIASMLKEIKEGQQSSLTLLKRHPDTSQQKPAKQCGICSCNSHHTDECLQLQEDNMIASTHNFFEATTISPYNKQYYTQGWRDNQPTRWNPLSSSKLNLVNLTPTANRRTLKIQDTNLHITVNHVL</sequence>
<organism evidence="1 2">
    <name type="scientific">Stylosanthes scabra</name>
    <dbReference type="NCBI Taxonomy" id="79078"/>
    <lineage>
        <taxon>Eukaryota</taxon>
        <taxon>Viridiplantae</taxon>
        <taxon>Streptophyta</taxon>
        <taxon>Embryophyta</taxon>
        <taxon>Tracheophyta</taxon>
        <taxon>Spermatophyta</taxon>
        <taxon>Magnoliopsida</taxon>
        <taxon>eudicotyledons</taxon>
        <taxon>Gunneridae</taxon>
        <taxon>Pentapetalae</taxon>
        <taxon>rosids</taxon>
        <taxon>fabids</taxon>
        <taxon>Fabales</taxon>
        <taxon>Fabaceae</taxon>
        <taxon>Papilionoideae</taxon>
        <taxon>50 kb inversion clade</taxon>
        <taxon>dalbergioids sensu lato</taxon>
        <taxon>Dalbergieae</taxon>
        <taxon>Pterocarpus clade</taxon>
        <taxon>Stylosanthes</taxon>
    </lineage>
</organism>
<protein>
    <submittedName>
        <fullName evidence="1">Uncharacterized protein</fullName>
    </submittedName>
</protein>
<gene>
    <name evidence="1" type="ORF">PIB30_067699</name>
</gene>
<comment type="caution">
    <text evidence="1">The sequence shown here is derived from an EMBL/GenBank/DDBJ whole genome shotgun (WGS) entry which is preliminary data.</text>
</comment>
<dbReference type="EMBL" id="JASCZI010242367">
    <property type="protein sequence ID" value="MED6210816.1"/>
    <property type="molecule type" value="Genomic_DNA"/>
</dbReference>
<evidence type="ECO:0000313" key="1">
    <source>
        <dbReference type="EMBL" id="MED6210816.1"/>
    </source>
</evidence>
<accession>A0ABU6YLK2</accession>
<proteinExistence type="predicted"/>
<name>A0ABU6YLK2_9FABA</name>
<evidence type="ECO:0000313" key="2">
    <source>
        <dbReference type="Proteomes" id="UP001341840"/>
    </source>
</evidence>
<reference evidence="1 2" key="1">
    <citation type="journal article" date="2023" name="Plants (Basel)">
        <title>Bridging the Gap: Combining Genomics and Transcriptomics Approaches to Understand Stylosanthes scabra, an Orphan Legume from the Brazilian Caatinga.</title>
        <authorList>
            <person name="Ferreira-Neto J.R.C."/>
            <person name="da Silva M.D."/>
            <person name="Binneck E."/>
            <person name="de Melo N.F."/>
            <person name="da Silva R.H."/>
            <person name="de Melo A.L.T.M."/>
            <person name="Pandolfi V."/>
            <person name="Bustamante F.O."/>
            <person name="Brasileiro-Vidal A.C."/>
            <person name="Benko-Iseppon A.M."/>
        </authorList>
    </citation>
    <scope>NUCLEOTIDE SEQUENCE [LARGE SCALE GENOMIC DNA]</scope>
    <source>
        <tissue evidence="1">Leaves</tissue>
    </source>
</reference>
<dbReference type="Proteomes" id="UP001341840">
    <property type="component" value="Unassembled WGS sequence"/>
</dbReference>